<comment type="caution">
    <text evidence="2">The sequence shown here is derived from an EMBL/GenBank/DDBJ whole genome shotgun (WGS) entry which is preliminary data.</text>
</comment>
<accession>A0ABW4UWW6</accession>
<feature type="transmembrane region" description="Helical" evidence="1">
    <location>
        <begin position="6"/>
        <end position="25"/>
    </location>
</feature>
<comment type="function">
    <text evidence="1">Involved in the import of queuosine (Q) precursors, required for Q precursor salvage.</text>
</comment>
<feature type="transmembrane region" description="Helical" evidence="1">
    <location>
        <begin position="172"/>
        <end position="193"/>
    </location>
</feature>
<protein>
    <recommendedName>
        <fullName evidence="1">Probable queuosine precursor transporter</fullName>
        <shortName evidence="1">Q precursor transporter</shortName>
    </recommendedName>
</protein>
<dbReference type="PANTHER" id="PTHR34300:SF2">
    <property type="entry name" value="QUEUOSINE PRECURSOR TRANSPORTER-RELATED"/>
    <property type="match status" value="1"/>
</dbReference>
<keyword evidence="1" id="KW-1133">Transmembrane helix</keyword>
<feature type="transmembrane region" description="Helical" evidence="1">
    <location>
        <begin position="85"/>
        <end position="104"/>
    </location>
</feature>
<reference evidence="3" key="1">
    <citation type="journal article" date="2019" name="Int. J. Syst. Evol. Microbiol.">
        <title>The Global Catalogue of Microorganisms (GCM) 10K type strain sequencing project: providing services to taxonomists for standard genome sequencing and annotation.</title>
        <authorList>
            <consortium name="The Broad Institute Genomics Platform"/>
            <consortium name="The Broad Institute Genome Sequencing Center for Infectious Disease"/>
            <person name="Wu L."/>
            <person name="Ma J."/>
        </authorList>
    </citation>
    <scope>NUCLEOTIDE SEQUENCE [LARGE SCALE GENOMIC DNA]</scope>
    <source>
        <strain evidence="3">CGMCC 1.15067</strain>
    </source>
</reference>
<sequence>MFNIWWGILFVIVNYALFTLCYRLFGIKGMYAWIGVATVLANVQVIKTIELFGVVTTLGNTMYVSMYLASDLLNEKFGPKVARKAIWFGFFTLIMTTIIMQMVLEFRAYGVDGMSEAQSALITIFGQLPRLMVASLSAYLISQFLDVRLYTWLRQLFPAPHQLWIRNNGSTMISSFVDTLVFCSIAFLGVYDWQVWIEIFLTTYILKFILTAAGTPFLYIARGMKVAEEDKPLMISYQIAKEQEAQEVTK</sequence>
<dbReference type="Proteomes" id="UP001597403">
    <property type="component" value="Unassembled WGS sequence"/>
</dbReference>
<evidence type="ECO:0000313" key="2">
    <source>
        <dbReference type="EMBL" id="MFD1991434.1"/>
    </source>
</evidence>
<feature type="transmembrane region" description="Helical" evidence="1">
    <location>
        <begin position="52"/>
        <end position="73"/>
    </location>
</feature>
<keyword evidence="1" id="KW-0472">Membrane</keyword>
<dbReference type="HAMAP" id="MF_02088">
    <property type="entry name" value="Q_prec_transport"/>
    <property type="match status" value="1"/>
</dbReference>
<dbReference type="Pfam" id="PF02592">
    <property type="entry name" value="Vut_1"/>
    <property type="match status" value="1"/>
</dbReference>
<keyword evidence="1" id="KW-0813">Transport</keyword>
<name>A0ABW4UWW6_9BACL</name>
<proteinExistence type="inferred from homology"/>
<keyword evidence="3" id="KW-1185">Reference proteome</keyword>
<gene>
    <name evidence="2" type="ORF">ACFSGI_15780</name>
</gene>
<organism evidence="2 3">
    <name type="scientific">Paenibacillus nicotianae</name>
    <dbReference type="NCBI Taxonomy" id="1526551"/>
    <lineage>
        <taxon>Bacteria</taxon>
        <taxon>Bacillati</taxon>
        <taxon>Bacillota</taxon>
        <taxon>Bacilli</taxon>
        <taxon>Bacillales</taxon>
        <taxon>Paenibacillaceae</taxon>
        <taxon>Paenibacillus</taxon>
    </lineage>
</organism>
<keyword evidence="1" id="KW-0812">Transmembrane</keyword>
<evidence type="ECO:0000313" key="3">
    <source>
        <dbReference type="Proteomes" id="UP001597403"/>
    </source>
</evidence>
<feature type="transmembrane region" description="Helical" evidence="1">
    <location>
        <begin position="199"/>
        <end position="221"/>
    </location>
</feature>
<comment type="subcellular location">
    <subcellularLocation>
        <location evidence="1">Cell membrane</location>
        <topology evidence="1">Multi-pass membrane protein</topology>
    </subcellularLocation>
</comment>
<dbReference type="EMBL" id="JBHUGF010000010">
    <property type="protein sequence ID" value="MFD1991434.1"/>
    <property type="molecule type" value="Genomic_DNA"/>
</dbReference>
<dbReference type="PANTHER" id="PTHR34300">
    <property type="entry name" value="QUEUOSINE PRECURSOR TRANSPORTER-RELATED"/>
    <property type="match status" value="1"/>
</dbReference>
<dbReference type="RefSeq" id="WP_204825172.1">
    <property type="nucleotide sequence ID" value="NZ_JBHUGF010000010.1"/>
</dbReference>
<evidence type="ECO:0000256" key="1">
    <source>
        <dbReference type="HAMAP-Rule" id="MF_02088"/>
    </source>
</evidence>
<comment type="similarity">
    <text evidence="1">Belongs to the vitamin uptake transporter (VUT/ECF) (TC 2.A.88) family. Q precursor transporter subfamily.</text>
</comment>
<dbReference type="InterPro" id="IPR003744">
    <property type="entry name" value="YhhQ"/>
</dbReference>
<dbReference type="NCBIfam" id="TIGR00697">
    <property type="entry name" value="queuosine precursor transporter"/>
    <property type="match status" value="1"/>
</dbReference>
<keyword evidence="1" id="KW-1003">Cell membrane</keyword>